<gene>
    <name evidence="4" type="ORF">C7452_0299</name>
</gene>
<feature type="domain" description="Metalloprotease TldD/E C-terminal" evidence="2">
    <location>
        <begin position="216"/>
        <end position="430"/>
    </location>
</feature>
<organism evidence="4 5">
    <name type="scientific">Methanothermobacter defluvii</name>
    <dbReference type="NCBI Taxonomy" id="49339"/>
    <lineage>
        <taxon>Archaea</taxon>
        <taxon>Methanobacteriati</taxon>
        <taxon>Methanobacteriota</taxon>
        <taxon>Methanomada group</taxon>
        <taxon>Methanobacteria</taxon>
        <taxon>Methanobacteriales</taxon>
        <taxon>Methanobacteriaceae</taxon>
        <taxon>Methanothermobacter</taxon>
    </lineage>
</organism>
<dbReference type="Gene3D" id="3.30.2290.10">
    <property type="entry name" value="PmbA/TldD superfamily"/>
    <property type="match status" value="1"/>
</dbReference>
<dbReference type="GO" id="GO:0006508">
    <property type="term" value="P:proteolysis"/>
    <property type="evidence" value="ECO:0007669"/>
    <property type="project" value="InterPro"/>
</dbReference>
<sequence>MFGIGEEAVKLALRYGEMAEVYIEREKTLEVEIQRDLIDFGKIESMTGIGIRILKEGRMGFAYTSDPDGVDVAVRMAAQNLQLADPDENFGFSEPSTYPSVKGIHDRSFDDLEVEDSVEMAGRMIDRVLEEGCKPTSGGFTASRIETFIINSEGVEASSSSTGFSAHISVTAGENGMKTTAYESDSSCKLDINPEWVAGRACRIARDSMGGRSIESGRIPAFLDYHAAAGLLGTFAGAFSADNVQRGRSVLADRIGSQVTGEGLSVYDDGTLEGGLGSAPFDGEGTPSQRTALVEDGILRGYLHNIYTASKGRADSTGNGLRGYMEVPTVSTTNFILEFDSTVPLDDFRGIFVTDVLGAHTANPISGDFSVEANNAFMVDSGEFTPVKKAMLSGNIFELMMKVSSTDLERRQVGGFVTAPLMVEDVHVTG</sequence>
<evidence type="ECO:0000313" key="4">
    <source>
        <dbReference type="EMBL" id="REE28298.1"/>
    </source>
</evidence>
<proteinExistence type="predicted"/>
<dbReference type="Pfam" id="PF19289">
    <property type="entry name" value="PmbA_TldD_3rd"/>
    <property type="match status" value="1"/>
</dbReference>
<dbReference type="InterPro" id="IPR045569">
    <property type="entry name" value="Metalloprtase-TldD/E_C"/>
</dbReference>
<dbReference type="RefSeq" id="WP_115891997.1">
    <property type="nucleotide sequence ID" value="NZ_QREL01000001.1"/>
</dbReference>
<dbReference type="PANTHER" id="PTHR43421">
    <property type="entry name" value="METALLOPROTEASE PMBA"/>
    <property type="match status" value="1"/>
</dbReference>
<protein>
    <submittedName>
        <fullName evidence="4">PmbA protein</fullName>
    </submittedName>
</protein>
<evidence type="ECO:0000313" key="5">
    <source>
        <dbReference type="Proteomes" id="UP000256864"/>
    </source>
</evidence>
<accession>A0A371NEA3</accession>
<dbReference type="InterPro" id="IPR045570">
    <property type="entry name" value="Metalloprtase-TldD/E_cen_dom"/>
</dbReference>
<dbReference type="Proteomes" id="UP000256864">
    <property type="component" value="Unassembled WGS sequence"/>
</dbReference>
<evidence type="ECO:0000259" key="2">
    <source>
        <dbReference type="Pfam" id="PF19289"/>
    </source>
</evidence>
<dbReference type="SUPFAM" id="SSF111283">
    <property type="entry name" value="Putative modulator of DNA gyrase, PmbA/TldD"/>
    <property type="match status" value="1"/>
</dbReference>
<feature type="domain" description="Metalloprotease TldD/E N-terminal" evidence="1">
    <location>
        <begin position="19"/>
        <end position="80"/>
    </location>
</feature>
<dbReference type="InterPro" id="IPR002510">
    <property type="entry name" value="Metalloprtase-TldD/E_N"/>
</dbReference>
<reference evidence="4 5" key="1">
    <citation type="submission" date="2018-07" db="EMBL/GenBank/DDBJ databases">
        <title>Genomic Encyclopedia of Type Strains, Phase IV (KMG-IV): sequencing the most valuable type-strain genomes for metagenomic binning, comparative biology and taxonomic classification.</title>
        <authorList>
            <person name="Goeker M."/>
        </authorList>
    </citation>
    <scope>NUCLEOTIDE SEQUENCE [LARGE SCALE GENOMIC DNA]</scope>
    <source>
        <strain evidence="4 5">DSM 7466</strain>
    </source>
</reference>
<dbReference type="InterPro" id="IPR047657">
    <property type="entry name" value="PmbA"/>
</dbReference>
<dbReference type="Pfam" id="PF01523">
    <property type="entry name" value="PmbA_TldD_1st"/>
    <property type="match status" value="1"/>
</dbReference>
<dbReference type="GO" id="GO:0008237">
    <property type="term" value="F:metallopeptidase activity"/>
    <property type="evidence" value="ECO:0007669"/>
    <property type="project" value="InterPro"/>
</dbReference>
<dbReference type="EMBL" id="QREL01000001">
    <property type="protein sequence ID" value="REE28298.1"/>
    <property type="molecule type" value="Genomic_DNA"/>
</dbReference>
<feature type="domain" description="Metalloprotease TldD/E central" evidence="3">
    <location>
        <begin position="108"/>
        <end position="207"/>
    </location>
</feature>
<keyword evidence="5" id="KW-1185">Reference proteome</keyword>
<name>A0A371NEA3_9EURY</name>
<dbReference type="InterPro" id="IPR035068">
    <property type="entry name" value="TldD/PmbA_N"/>
</dbReference>
<dbReference type="AlphaFoldDB" id="A0A371NEA3"/>
<evidence type="ECO:0000259" key="3">
    <source>
        <dbReference type="Pfam" id="PF19290"/>
    </source>
</evidence>
<evidence type="ECO:0000259" key="1">
    <source>
        <dbReference type="Pfam" id="PF01523"/>
    </source>
</evidence>
<comment type="caution">
    <text evidence="4">The sequence shown here is derived from an EMBL/GenBank/DDBJ whole genome shotgun (WGS) entry which is preliminary data.</text>
</comment>
<dbReference type="GeneID" id="82297519"/>
<dbReference type="PANTHER" id="PTHR43421:SF1">
    <property type="entry name" value="METALLOPROTEASE PMBA"/>
    <property type="match status" value="1"/>
</dbReference>
<dbReference type="GO" id="GO:0005829">
    <property type="term" value="C:cytosol"/>
    <property type="evidence" value="ECO:0007669"/>
    <property type="project" value="TreeGrafter"/>
</dbReference>
<dbReference type="Pfam" id="PF19290">
    <property type="entry name" value="PmbA_TldD_2nd"/>
    <property type="match status" value="1"/>
</dbReference>
<dbReference type="InterPro" id="IPR036059">
    <property type="entry name" value="TldD/PmbA_sf"/>
</dbReference>